<feature type="coiled-coil region" evidence="1">
    <location>
        <begin position="782"/>
        <end position="970"/>
    </location>
</feature>
<keyword evidence="1" id="KW-0175">Coiled coil</keyword>
<dbReference type="STRING" id="37360.A0A0G4IKV5"/>
<dbReference type="EMBL" id="CDSF01000035">
    <property type="protein sequence ID" value="CEO95808.1"/>
    <property type="molecule type" value="Genomic_DNA"/>
</dbReference>
<gene>
    <name evidence="2" type="ORF">PBRA_004521</name>
</gene>
<feature type="coiled-coil region" evidence="1">
    <location>
        <begin position="38"/>
        <end position="65"/>
    </location>
</feature>
<dbReference type="AlphaFoldDB" id="A0A0G4IKV5"/>
<keyword evidence="3" id="KW-1185">Reference proteome</keyword>
<evidence type="ECO:0000313" key="3">
    <source>
        <dbReference type="Proteomes" id="UP000039324"/>
    </source>
</evidence>
<sequence>MVIVDIDKENNPDAARTSDEGCLALSDKAPGSRECSQCACLREQLINVTEDAREFERKFSEIRNEGERLYQSYEIKCSKLKDAIESNISLSDENQRLYDQNQSLAERLAMAQQKLANVACNAAQPVNYSADFDRVNRLCEQQAKMIDELRAQLSEERLEAQQKIIGLNALVEESKKPPFELKLEVVVPNRISAAEARAAELYTVADSEILQGMSSQELREQIDQICISNQLLRDEARELNAKVIELEQKIAKKETTIEGLQANVQRTSDFEARASAHENELHAVQGDLNSALKACSELQREREDLISRIDRLSHQIDSERRTFQAEAETSVATISDLERQVTEAKAEISRIRGAEVQLGTIREEEQKLRAQLVQQEAAYKNAQADLRRVYAKHKKDLADLEATYRQGDYIQRYERLALRSRHVDTLAKAVNVAVPRVKRLIEMNHEIANALCQNKQQLSSEWQMLEQQRAEAEKRVDDLESELQDATRQRHDLCRQLDTLKSRMASLEQDIEWERQQKQELVLEKERAIAEIKYVQIQTIVRATVSEAVHKSQTSSIVSSLRKDIEQQKKEFEAQTSALADREWELCKARTAVEEEAAANSLRQSQLESELARLQDLEIKAASGQSELRRLRREKEELTEFIEQERQISCQRIVDLEYSNRMLTDELTAAQATIHSLQTSMDSREPDKELQIALETIAALEQQIQADAATAEERLEMSTQDAAGFRQQVQELAVLLQSRDATIIALREEIARLNDRSANDARSFAEQLESARAQTATAAERTAAFESKIAKLRQKVKDISDEKTDLEARNNELTAELEDAEAHAQRQLDISKDTIACLKVMLAMVERDDLQRRLEDLSSRAASLEGRCEATETRHAMLMESHKLVDGQRQHLQSRVEELERQLRSDVDAYKQKMAELERVNESIVEQLRAAGSSSAPPDLSEGSPLHEELARLRETLETERAEAAAKQQSMRRSLHDYKSRGDKKLAAYADKVKQKSETIKFIVDTIKSTLPSDHVLHEMASQVSSEIGRQ</sequence>
<evidence type="ECO:0000313" key="2">
    <source>
        <dbReference type="EMBL" id="CEO95808.1"/>
    </source>
</evidence>
<feature type="coiled-coil region" evidence="1">
    <location>
        <begin position="614"/>
        <end position="648"/>
    </location>
</feature>
<protein>
    <submittedName>
        <fullName evidence="2">Uncharacterized protein</fullName>
    </submittedName>
</protein>
<dbReference type="Proteomes" id="UP000039324">
    <property type="component" value="Unassembled WGS sequence"/>
</dbReference>
<proteinExistence type="predicted"/>
<dbReference type="OMA" id="NEANACT"/>
<organism evidence="2 3">
    <name type="scientific">Plasmodiophora brassicae</name>
    <name type="common">Clubroot disease agent</name>
    <dbReference type="NCBI Taxonomy" id="37360"/>
    <lineage>
        <taxon>Eukaryota</taxon>
        <taxon>Sar</taxon>
        <taxon>Rhizaria</taxon>
        <taxon>Endomyxa</taxon>
        <taxon>Phytomyxea</taxon>
        <taxon>Plasmodiophorida</taxon>
        <taxon>Plasmodiophoridae</taxon>
        <taxon>Plasmodiophora</taxon>
    </lineage>
</organism>
<evidence type="ECO:0000256" key="1">
    <source>
        <dbReference type="SAM" id="Coils"/>
    </source>
</evidence>
<feature type="coiled-coil region" evidence="1">
    <location>
        <begin position="94"/>
        <end position="159"/>
    </location>
</feature>
<feature type="coiled-coil region" evidence="1">
    <location>
        <begin position="455"/>
        <end position="524"/>
    </location>
</feature>
<feature type="coiled-coil region" evidence="1">
    <location>
        <begin position="229"/>
        <end position="403"/>
    </location>
</feature>
<name>A0A0G4IKV5_PLABS</name>
<accession>A0A0G4IKV5</accession>
<reference evidence="2 3" key="1">
    <citation type="submission" date="2015-02" db="EMBL/GenBank/DDBJ databases">
        <authorList>
            <person name="Chooi Y.-H."/>
        </authorList>
    </citation>
    <scope>NUCLEOTIDE SEQUENCE [LARGE SCALE GENOMIC DNA]</scope>
    <source>
        <strain evidence="2">E3</strain>
    </source>
</reference>